<dbReference type="RefSeq" id="XP_070864503.1">
    <property type="nucleotide sequence ID" value="XM_071013635.1"/>
</dbReference>
<sequence>MSIRPLPGDVIAQIRSSTVITSLNAAVCGLLENSLDAGASRIHISVDYGRGSCSVQDDGIGIAPADFEDGGGLGRLHHTSKHPPRPGCHGRRGEFLASLASLSLLTIASHHREYRTHNALTIHLGRVVSRQLPAAPEQRILAFPSGTRVVVRDLFGAMPVRVKQRAIDLERGGSARDWDRLVHRAVALLLAWPGQALFSLQDACARRSLHLGTCGDVPDGPRTEADAALLSRTARLLFQASMLNDGDRNRWVPVGAAAPGISIQGCVSLQPVATKRVQFIALGVRPLLNDLDANIFYEDVNAVFESSSFGVVQDAPGDDDDDDNDGPSAKTRGFSGHEPKPKPKRGADRWPMFFLRITLGDGSEGTDIDQLLHQRDAVVSAVSDLLQMMAYELLRKHRFEPKPVTAVARRKKEARPPRTAAQGPAALPQREPKRARPSPTLTRRAAAGSPARAASPFGSWARCKSSIPPSKGAAVPGRPEPLPRAPTPRRPAVREASEPLFDRSGQILRKPFGDAEEPTAEAGPLPSGAAGQRDVVVWVDPRSHLKPLVDPLTERTAKGRRLEGPEPEPGRAAPAAPNRPMPNPSALAAAASLFPPTEPPIPHLGQAVSDPTCCARPPPSGTAPAALPGRISKPALRAAQVLGQVDRKFVLAKVAARPAAAAAAAAPAADHLLVLIDQHAADERCRVEALLASYFVPGPSSSPAGAVVADARPLPRPLRFDLPRRDGELLAAAQAWFQRWGVGYEVFHRRCRPGRRRPEDVVDDEGSQEVTVEVQALPPSILERCRLEPRLLVELLRNEVWKRHGEGRLTGPTSAGHAAEGDWAARFHDCPEGILDMIRSRACRSAIMFNDPLTPEQCEQLVRRLAACKFPFQCAHGRPSMVPLVHLGEGEGMVGTQEGRSLREDLRRWKRAAKGEPVTHV</sequence>
<dbReference type="InterPro" id="IPR036890">
    <property type="entry name" value="HATPase_C_sf"/>
</dbReference>
<dbReference type="InterPro" id="IPR037198">
    <property type="entry name" value="MutL_C_sf"/>
</dbReference>
<proteinExistence type="inferred from homology"/>
<feature type="compositionally biased region" description="Basic and acidic residues" evidence="2">
    <location>
        <begin position="335"/>
        <end position="347"/>
    </location>
</feature>
<feature type="compositionally biased region" description="Basic and acidic residues" evidence="2">
    <location>
        <begin position="552"/>
        <end position="564"/>
    </location>
</feature>
<dbReference type="GeneID" id="98128279"/>
<name>A0ABR4D7G1_9PEZI</name>
<accession>A0ABR4D7G1</accession>
<evidence type="ECO:0000313" key="4">
    <source>
        <dbReference type="EMBL" id="KAL2265776.1"/>
    </source>
</evidence>
<dbReference type="Proteomes" id="UP001600064">
    <property type="component" value="Unassembled WGS sequence"/>
</dbReference>
<keyword evidence="5" id="KW-1185">Reference proteome</keyword>
<dbReference type="InterPro" id="IPR042120">
    <property type="entry name" value="MutL_C_dimsub"/>
</dbReference>
<feature type="compositionally biased region" description="Pro residues" evidence="2">
    <location>
        <begin position="478"/>
        <end position="489"/>
    </location>
</feature>
<gene>
    <name evidence="4" type="ORF">VTJ83DRAFT_6876</name>
</gene>
<evidence type="ECO:0000256" key="2">
    <source>
        <dbReference type="SAM" id="MobiDB-lite"/>
    </source>
</evidence>
<dbReference type="Gene3D" id="3.30.1540.20">
    <property type="entry name" value="MutL, C-terminal domain, dimerisation subdomain"/>
    <property type="match status" value="1"/>
</dbReference>
<dbReference type="InterPro" id="IPR038973">
    <property type="entry name" value="MutL/Mlh/Pms-like"/>
</dbReference>
<comment type="similarity">
    <text evidence="1">Belongs to the DNA mismatch repair MutL/HexB family.</text>
</comment>
<dbReference type="SUPFAM" id="SSF118116">
    <property type="entry name" value="DNA mismatch repair protein MutL"/>
    <property type="match status" value="2"/>
</dbReference>
<reference evidence="4 5" key="1">
    <citation type="journal article" date="2024" name="Commun. Biol.">
        <title>Comparative genomic analysis of thermophilic fungi reveals convergent evolutionary adaptations and gene losses.</title>
        <authorList>
            <person name="Steindorff A.S."/>
            <person name="Aguilar-Pontes M.V."/>
            <person name="Robinson A.J."/>
            <person name="Andreopoulos B."/>
            <person name="LaButti K."/>
            <person name="Kuo A."/>
            <person name="Mondo S."/>
            <person name="Riley R."/>
            <person name="Otillar R."/>
            <person name="Haridas S."/>
            <person name="Lipzen A."/>
            <person name="Grimwood J."/>
            <person name="Schmutz J."/>
            <person name="Clum A."/>
            <person name="Reid I.D."/>
            <person name="Moisan M.C."/>
            <person name="Butler G."/>
            <person name="Nguyen T.T.M."/>
            <person name="Dewar K."/>
            <person name="Conant G."/>
            <person name="Drula E."/>
            <person name="Henrissat B."/>
            <person name="Hansel C."/>
            <person name="Singer S."/>
            <person name="Hutchinson M.I."/>
            <person name="de Vries R.P."/>
            <person name="Natvig D.O."/>
            <person name="Powell A.J."/>
            <person name="Tsang A."/>
            <person name="Grigoriev I.V."/>
        </authorList>
    </citation>
    <scope>NUCLEOTIDE SEQUENCE [LARGE SCALE GENOMIC DNA]</scope>
    <source>
        <strain evidence="4 5">ATCC 22073</strain>
    </source>
</reference>
<dbReference type="EMBL" id="JAZGUE010000006">
    <property type="protein sequence ID" value="KAL2265776.1"/>
    <property type="molecule type" value="Genomic_DNA"/>
</dbReference>
<feature type="domain" description="MutL C-terminal dimerisation" evidence="3">
    <location>
        <begin position="641"/>
        <end position="853"/>
    </location>
</feature>
<dbReference type="Pfam" id="PF13589">
    <property type="entry name" value="HATPase_c_3"/>
    <property type="match status" value="1"/>
</dbReference>
<organism evidence="4 5">
    <name type="scientific">Remersonia thermophila</name>
    <dbReference type="NCBI Taxonomy" id="72144"/>
    <lineage>
        <taxon>Eukaryota</taxon>
        <taxon>Fungi</taxon>
        <taxon>Dikarya</taxon>
        <taxon>Ascomycota</taxon>
        <taxon>Pezizomycotina</taxon>
        <taxon>Sordariomycetes</taxon>
        <taxon>Sordariomycetidae</taxon>
        <taxon>Sordariales</taxon>
        <taxon>Sordariales incertae sedis</taxon>
        <taxon>Remersonia</taxon>
    </lineage>
</organism>
<dbReference type="SMART" id="SM00853">
    <property type="entry name" value="MutL_C"/>
    <property type="match status" value="1"/>
</dbReference>
<evidence type="ECO:0000256" key="1">
    <source>
        <dbReference type="ARBA" id="ARBA00006082"/>
    </source>
</evidence>
<feature type="region of interest" description="Disordered" evidence="2">
    <location>
        <begin position="311"/>
        <end position="347"/>
    </location>
</feature>
<feature type="region of interest" description="Disordered" evidence="2">
    <location>
        <begin position="404"/>
        <end position="507"/>
    </location>
</feature>
<evidence type="ECO:0000313" key="5">
    <source>
        <dbReference type="Proteomes" id="UP001600064"/>
    </source>
</evidence>
<feature type="compositionally biased region" description="Acidic residues" evidence="2">
    <location>
        <begin position="316"/>
        <end position="325"/>
    </location>
</feature>
<dbReference type="SUPFAM" id="SSF55874">
    <property type="entry name" value="ATPase domain of HSP90 chaperone/DNA topoisomerase II/histidine kinase"/>
    <property type="match status" value="1"/>
</dbReference>
<evidence type="ECO:0000259" key="3">
    <source>
        <dbReference type="SMART" id="SM00853"/>
    </source>
</evidence>
<dbReference type="PANTHER" id="PTHR10073">
    <property type="entry name" value="DNA MISMATCH REPAIR PROTEIN MLH, PMS, MUTL"/>
    <property type="match status" value="1"/>
</dbReference>
<protein>
    <recommendedName>
        <fullName evidence="3">MutL C-terminal dimerisation domain-containing protein</fullName>
    </recommendedName>
</protein>
<comment type="caution">
    <text evidence="4">The sequence shown here is derived from an EMBL/GenBank/DDBJ whole genome shotgun (WGS) entry which is preliminary data.</text>
</comment>
<dbReference type="PANTHER" id="PTHR10073:SF47">
    <property type="entry name" value="DNA MISMATCH REPAIR PROTEIN MLH3"/>
    <property type="match status" value="1"/>
</dbReference>
<feature type="compositionally biased region" description="Basic and acidic residues" evidence="2">
    <location>
        <begin position="492"/>
        <end position="501"/>
    </location>
</feature>
<feature type="compositionally biased region" description="Low complexity" evidence="2">
    <location>
        <begin position="443"/>
        <end position="459"/>
    </location>
</feature>
<feature type="region of interest" description="Disordered" evidence="2">
    <location>
        <begin position="549"/>
        <end position="586"/>
    </location>
</feature>
<dbReference type="InterPro" id="IPR014790">
    <property type="entry name" value="MutL_C"/>
</dbReference>
<dbReference type="Gene3D" id="3.30.565.10">
    <property type="entry name" value="Histidine kinase-like ATPase, C-terminal domain"/>
    <property type="match status" value="1"/>
</dbReference>